<keyword evidence="10" id="KW-1185">Reference proteome</keyword>
<dbReference type="InterPro" id="IPR013083">
    <property type="entry name" value="Znf_RING/FYVE/PHD"/>
</dbReference>
<dbReference type="Gene3D" id="3.30.40.10">
    <property type="entry name" value="Zinc/RING finger domain, C3HC4 (zinc finger)"/>
    <property type="match status" value="1"/>
</dbReference>
<dbReference type="InterPro" id="IPR047153">
    <property type="entry name" value="TRIM45/56/19-like"/>
</dbReference>
<dbReference type="InterPro" id="IPR017907">
    <property type="entry name" value="Znf_RING_CS"/>
</dbReference>
<dbReference type="InterPro" id="IPR027370">
    <property type="entry name" value="Znf-RING_euk"/>
</dbReference>
<dbReference type="PROSITE" id="PS50119">
    <property type="entry name" value="ZF_BBOX"/>
    <property type="match status" value="2"/>
</dbReference>
<comment type="caution">
    <text evidence="9">The sequence shown here is derived from an EMBL/GenBank/DDBJ whole genome shotgun (WGS) entry which is preliminary data.</text>
</comment>
<dbReference type="PROSITE" id="PS00518">
    <property type="entry name" value="ZF_RING_1"/>
    <property type="match status" value="1"/>
</dbReference>
<dbReference type="Pfam" id="PF13445">
    <property type="entry name" value="zf-RING_UBOX"/>
    <property type="match status" value="1"/>
</dbReference>
<evidence type="ECO:0000313" key="9">
    <source>
        <dbReference type="EMBL" id="KAL3888617.1"/>
    </source>
</evidence>
<evidence type="ECO:0000256" key="6">
    <source>
        <dbReference type="SAM" id="Coils"/>
    </source>
</evidence>
<evidence type="ECO:0000256" key="4">
    <source>
        <dbReference type="ARBA" id="ARBA00022833"/>
    </source>
</evidence>
<dbReference type="InterPro" id="IPR011042">
    <property type="entry name" value="6-blade_b-propeller_TolB-like"/>
</dbReference>
<dbReference type="Gene3D" id="3.30.160.60">
    <property type="entry name" value="Classic Zinc Finger"/>
    <property type="match status" value="1"/>
</dbReference>
<dbReference type="Gene3D" id="2.120.10.30">
    <property type="entry name" value="TolB, C-terminal domain"/>
    <property type="match status" value="1"/>
</dbReference>
<keyword evidence="2" id="KW-0479">Metal-binding</keyword>
<dbReference type="PANTHER" id="PTHR25462">
    <property type="entry name" value="BONUS, ISOFORM C-RELATED"/>
    <property type="match status" value="1"/>
</dbReference>
<name>A0ABD3XQW2_SINWO</name>
<sequence length="671" mass="75980">METSSEDLIASDEIQESEETLSDDLSCPLCMKIFRSPRRLPCLHSFCHDCLQSHIYSIASMQDFVKKLCCPLCGNVAFTGESSTKEMVHLFPFDTLLLSIIIKSKVKTDITCNACQAQDVVSLAEDFCTVCEEALCVQCSKMHGRSRLPKNHTILKIEDLPSKQQTVLQNNDMFRCTEHTSFPVEYYCQGHEAQLCAKCCVEDHASCPEVIKLANKTPNLSEAMNQMKKQMQNLEDQLEQFAANNVLNLSKLESDVNNLTIEIRTLKKKINDALDDLEERVKEEGNKIVNDEKKRIEKANQRCQSHVTAIRNSNVVLESASKYATQNQMFLLTKKVAKQFLMSKRHNGGMFSKNDIVTLQLEVNKQLTSVINIPRGEIGMLRMKKNGEIPVVPDGFKPLKECTAELVDVKDMKVLKEKTPEYTKVIFTSNEQLMLVDCDNKIVYLLDPLCNIVCSHTFLDTPFDVCILNEHGEDVAVVSLPFAQSIHFFSIKDNSITYVQQIQTKYKCFGIAAYNHEELIISGPCGDDMRYYWSIITLDGKEISYHEFDGAGTNQTYVALNAFKSRLYISVYEDDSLHSFGLKGTKHFTFRHLDLDGSGGVSVDRDDNVYVVGYRSDNIFQLSPGGVLIRIIINEIENDPTGICFDRKGDKFVVCHGSRGLGFYRLVFKKR</sequence>
<dbReference type="PANTHER" id="PTHR25462:SF296">
    <property type="entry name" value="MEIOTIC P26, ISOFORM F"/>
    <property type="match status" value="1"/>
</dbReference>
<evidence type="ECO:0000259" key="8">
    <source>
        <dbReference type="PROSITE" id="PS50119"/>
    </source>
</evidence>
<evidence type="ECO:0000313" key="10">
    <source>
        <dbReference type="Proteomes" id="UP001634394"/>
    </source>
</evidence>
<dbReference type="InterPro" id="IPR000315">
    <property type="entry name" value="Znf_B-box"/>
</dbReference>
<evidence type="ECO:0000259" key="7">
    <source>
        <dbReference type="PROSITE" id="PS50089"/>
    </source>
</evidence>
<reference evidence="9 10" key="1">
    <citation type="submission" date="2024-11" db="EMBL/GenBank/DDBJ databases">
        <title>Chromosome-level genome assembly of the freshwater bivalve Anodonta woodiana.</title>
        <authorList>
            <person name="Chen X."/>
        </authorList>
    </citation>
    <scope>NUCLEOTIDE SEQUENCE [LARGE SCALE GENOMIC DNA]</scope>
    <source>
        <strain evidence="9">MN2024</strain>
        <tissue evidence="9">Gills</tissue>
    </source>
</reference>
<feature type="coiled-coil region" evidence="6">
    <location>
        <begin position="217"/>
        <end position="302"/>
    </location>
</feature>
<dbReference type="SUPFAM" id="SSF57850">
    <property type="entry name" value="RING/U-box"/>
    <property type="match status" value="1"/>
</dbReference>
<dbReference type="SUPFAM" id="SSF101898">
    <property type="entry name" value="NHL repeat"/>
    <property type="match status" value="1"/>
</dbReference>
<dbReference type="InterPro" id="IPR001841">
    <property type="entry name" value="Znf_RING"/>
</dbReference>
<evidence type="ECO:0000256" key="1">
    <source>
        <dbReference type="ARBA" id="ARBA00022553"/>
    </source>
</evidence>
<keyword evidence="1" id="KW-0597">Phosphoprotein</keyword>
<dbReference type="GO" id="GO:0008270">
    <property type="term" value="F:zinc ion binding"/>
    <property type="evidence" value="ECO:0007669"/>
    <property type="project" value="UniProtKB-KW"/>
</dbReference>
<dbReference type="SUPFAM" id="SSF57845">
    <property type="entry name" value="B-box zinc-binding domain"/>
    <property type="match status" value="1"/>
</dbReference>
<dbReference type="AlphaFoldDB" id="A0ABD3XQW2"/>
<feature type="domain" description="B box-type" evidence="8">
    <location>
        <begin position="171"/>
        <end position="213"/>
    </location>
</feature>
<protein>
    <submittedName>
        <fullName evidence="9">Uncharacterized protein</fullName>
    </submittedName>
</protein>
<gene>
    <name evidence="9" type="ORF">ACJMK2_000982</name>
</gene>
<evidence type="ECO:0000256" key="3">
    <source>
        <dbReference type="ARBA" id="ARBA00022771"/>
    </source>
</evidence>
<dbReference type="PROSITE" id="PS50089">
    <property type="entry name" value="ZF_RING_2"/>
    <property type="match status" value="1"/>
</dbReference>
<proteinExistence type="predicted"/>
<evidence type="ECO:0000256" key="5">
    <source>
        <dbReference type="PROSITE-ProRule" id="PRU00024"/>
    </source>
</evidence>
<dbReference type="SMART" id="SM00184">
    <property type="entry name" value="RING"/>
    <property type="match status" value="1"/>
</dbReference>
<dbReference type="EMBL" id="JBJQND010000001">
    <property type="protein sequence ID" value="KAL3888617.1"/>
    <property type="molecule type" value="Genomic_DNA"/>
</dbReference>
<keyword evidence="4" id="KW-0862">Zinc</keyword>
<feature type="domain" description="B box-type" evidence="8">
    <location>
        <begin position="107"/>
        <end position="157"/>
    </location>
</feature>
<accession>A0ABD3XQW2</accession>
<keyword evidence="3 5" id="KW-0863">Zinc-finger</keyword>
<feature type="domain" description="RING-type" evidence="7">
    <location>
        <begin position="27"/>
        <end position="73"/>
    </location>
</feature>
<keyword evidence="6" id="KW-0175">Coiled coil</keyword>
<organism evidence="9 10">
    <name type="scientific">Sinanodonta woodiana</name>
    <name type="common">Chinese pond mussel</name>
    <name type="synonym">Anodonta woodiana</name>
    <dbReference type="NCBI Taxonomy" id="1069815"/>
    <lineage>
        <taxon>Eukaryota</taxon>
        <taxon>Metazoa</taxon>
        <taxon>Spiralia</taxon>
        <taxon>Lophotrochozoa</taxon>
        <taxon>Mollusca</taxon>
        <taxon>Bivalvia</taxon>
        <taxon>Autobranchia</taxon>
        <taxon>Heteroconchia</taxon>
        <taxon>Palaeoheterodonta</taxon>
        <taxon>Unionida</taxon>
        <taxon>Unionoidea</taxon>
        <taxon>Unionidae</taxon>
        <taxon>Unioninae</taxon>
        <taxon>Sinanodonta</taxon>
    </lineage>
</organism>
<dbReference type="Proteomes" id="UP001634394">
    <property type="component" value="Unassembled WGS sequence"/>
</dbReference>
<evidence type="ECO:0000256" key="2">
    <source>
        <dbReference type="ARBA" id="ARBA00022723"/>
    </source>
</evidence>